<organism evidence="5 6">
    <name type="scientific">Methylobrevis pamukkalensis</name>
    <dbReference type="NCBI Taxonomy" id="1439726"/>
    <lineage>
        <taxon>Bacteria</taxon>
        <taxon>Pseudomonadati</taxon>
        <taxon>Pseudomonadota</taxon>
        <taxon>Alphaproteobacteria</taxon>
        <taxon>Hyphomicrobiales</taxon>
        <taxon>Pleomorphomonadaceae</taxon>
        <taxon>Methylobrevis</taxon>
    </lineage>
</organism>
<accession>A0A1E3H8R2</accession>
<dbReference type="AlphaFoldDB" id="A0A1E3H8R2"/>
<dbReference type="EMBL" id="MCRJ01000006">
    <property type="protein sequence ID" value="ODN72186.1"/>
    <property type="molecule type" value="Genomic_DNA"/>
</dbReference>
<evidence type="ECO:0000256" key="3">
    <source>
        <dbReference type="SAM" id="MobiDB-lite"/>
    </source>
</evidence>
<protein>
    <submittedName>
        <fullName evidence="5">4'-phosphopantetheinyl transferase sfp</fullName>
        <ecNumber evidence="5">2.7.8.-</ecNumber>
    </submittedName>
</protein>
<keyword evidence="2 5" id="KW-0808">Transferase</keyword>
<evidence type="ECO:0000313" key="5">
    <source>
        <dbReference type="EMBL" id="ODN72186.1"/>
    </source>
</evidence>
<dbReference type="GO" id="GO:0019878">
    <property type="term" value="P:lysine biosynthetic process via aminoadipic acid"/>
    <property type="evidence" value="ECO:0007669"/>
    <property type="project" value="TreeGrafter"/>
</dbReference>
<dbReference type="GO" id="GO:0000287">
    <property type="term" value="F:magnesium ion binding"/>
    <property type="evidence" value="ECO:0007669"/>
    <property type="project" value="InterPro"/>
</dbReference>
<dbReference type="PATRIC" id="fig|1439726.3.peg.511"/>
<comment type="caution">
    <text evidence="5">The sequence shown here is derived from an EMBL/GenBank/DDBJ whole genome shotgun (WGS) entry which is preliminary data.</text>
</comment>
<gene>
    <name evidence="5" type="primary">sfp</name>
    <name evidence="5" type="ORF">A6302_00484</name>
</gene>
<dbReference type="GO" id="GO:0008897">
    <property type="term" value="F:holo-[acyl-carrier-protein] synthase activity"/>
    <property type="evidence" value="ECO:0007669"/>
    <property type="project" value="InterPro"/>
</dbReference>
<feature type="compositionally biased region" description="Basic and acidic residues" evidence="3">
    <location>
        <begin position="1"/>
        <end position="10"/>
    </location>
</feature>
<reference evidence="5 6" key="1">
    <citation type="submission" date="2016-07" db="EMBL/GenBank/DDBJ databases">
        <title>Draft Genome Sequence of Methylobrevis pamukkalensis PK2.</title>
        <authorList>
            <person name="Vasilenko O.V."/>
            <person name="Doronina N.V."/>
            <person name="Shmareva M.N."/>
            <person name="Tarlachkov S.V."/>
            <person name="Mustakhimov I."/>
            <person name="Trotsenko Y.A."/>
        </authorList>
    </citation>
    <scope>NUCLEOTIDE SEQUENCE [LARGE SCALE GENOMIC DNA]</scope>
    <source>
        <strain evidence="5 6">PK2</strain>
    </source>
</reference>
<dbReference type="Pfam" id="PF01648">
    <property type="entry name" value="ACPS"/>
    <property type="match status" value="1"/>
</dbReference>
<name>A0A1E3H8R2_9HYPH</name>
<dbReference type="EC" id="2.7.8.-" evidence="5"/>
<dbReference type="PANTHER" id="PTHR12215">
    <property type="entry name" value="PHOSPHOPANTETHEINE TRANSFERASE"/>
    <property type="match status" value="1"/>
</dbReference>
<feature type="compositionally biased region" description="Low complexity" evidence="3">
    <location>
        <begin position="315"/>
        <end position="329"/>
    </location>
</feature>
<dbReference type="PANTHER" id="PTHR12215:SF10">
    <property type="entry name" value="L-AMINOADIPATE-SEMIALDEHYDE DEHYDROGENASE-PHOSPHOPANTETHEINYL TRANSFERASE"/>
    <property type="match status" value="1"/>
</dbReference>
<dbReference type="InterPro" id="IPR037143">
    <property type="entry name" value="4-PPantetheinyl_Trfase_dom_sf"/>
</dbReference>
<dbReference type="OrthoDB" id="9808281at2"/>
<keyword evidence="6" id="KW-1185">Reference proteome</keyword>
<dbReference type="Gene3D" id="3.90.470.20">
    <property type="entry name" value="4'-phosphopantetheinyl transferase domain"/>
    <property type="match status" value="1"/>
</dbReference>
<evidence type="ECO:0000259" key="4">
    <source>
        <dbReference type="Pfam" id="PF01648"/>
    </source>
</evidence>
<evidence type="ECO:0000313" key="6">
    <source>
        <dbReference type="Proteomes" id="UP000094622"/>
    </source>
</evidence>
<feature type="compositionally biased region" description="Gly residues" evidence="3">
    <location>
        <begin position="12"/>
        <end position="24"/>
    </location>
</feature>
<proteinExistence type="inferred from homology"/>
<sequence length="329" mass="35670">MGRDKDKDGDGDGVSAGTGRGSDGSCGEAGPLAPGEVRVYVVDEAAPDLHERLDGWRGLMSAEEAARWQRFRLAHLRDRHLAARALVRGVLSLHMPQVAPRDWRFSQTAHGKPVLDGETAGRIGFNLSHTDGRLVLAVALAPAVGVDIERRDREAEMLDLADRFFARGEAAALRALPQADRRRRFFDLWTLKEAYIKAQGLGLSLPLSSFEIDFPQAEGREDGDPGRLTLRLPQDAAPTTALPGGPGDAPWHLWCLDAGADHALALALCGEDDWRPRLFTGLPPGDFRETACRVLRRTAPLGQASRPQEARRRGSQAASAAAFSDDGKP</sequence>
<dbReference type="SUPFAM" id="SSF56214">
    <property type="entry name" value="4'-phosphopantetheinyl transferase"/>
    <property type="match status" value="2"/>
</dbReference>
<evidence type="ECO:0000256" key="1">
    <source>
        <dbReference type="ARBA" id="ARBA00010990"/>
    </source>
</evidence>
<dbReference type="InterPro" id="IPR008278">
    <property type="entry name" value="4-PPantetheinyl_Trfase_dom"/>
</dbReference>
<feature type="region of interest" description="Disordered" evidence="3">
    <location>
        <begin position="298"/>
        <end position="329"/>
    </location>
</feature>
<comment type="similarity">
    <text evidence="1">Belongs to the P-Pant transferase superfamily. Gsp/Sfp/HetI/AcpT family.</text>
</comment>
<feature type="region of interest" description="Disordered" evidence="3">
    <location>
        <begin position="1"/>
        <end position="30"/>
    </location>
</feature>
<evidence type="ECO:0000256" key="2">
    <source>
        <dbReference type="ARBA" id="ARBA00022679"/>
    </source>
</evidence>
<dbReference type="InterPro" id="IPR050559">
    <property type="entry name" value="P-Pant_transferase_sf"/>
</dbReference>
<dbReference type="GO" id="GO:0005829">
    <property type="term" value="C:cytosol"/>
    <property type="evidence" value="ECO:0007669"/>
    <property type="project" value="TreeGrafter"/>
</dbReference>
<dbReference type="Proteomes" id="UP000094622">
    <property type="component" value="Unassembled WGS sequence"/>
</dbReference>
<feature type="domain" description="4'-phosphopantetheinyl transferase" evidence="4">
    <location>
        <begin position="143"/>
        <end position="217"/>
    </location>
</feature>